<accession>A0A1X0P7J4</accession>
<dbReference type="InterPro" id="IPR035979">
    <property type="entry name" value="RBD_domain_sf"/>
</dbReference>
<feature type="region of interest" description="Disordered" evidence="2">
    <location>
        <begin position="187"/>
        <end position="223"/>
    </location>
</feature>
<dbReference type="VEuPathDB" id="TriTrypDB:TM35_000033460"/>
<proteinExistence type="predicted"/>
<feature type="coiled-coil region" evidence="1">
    <location>
        <begin position="141"/>
        <end position="175"/>
    </location>
</feature>
<evidence type="ECO:0000256" key="2">
    <source>
        <dbReference type="SAM" id="MobiDB-lite"/>
    </source>
</evidence>
<evidence type="ECO:0000313" key="3">
    <source>
        <dbReference type="EMBL" id="ORC92593.1"/>
    </source>
</evidence>
<dbReference type="AlphaFoldDB" id="A0A1X0P7J4"/>
<dbReference type="OrthoDB" id="259597at2759"/>
<gene>
    <name evidence="3" type="ORF">TM35_000033460</name>
</gene>
<keyword evidence="1" id="KW-0175">Coiled coil</keyword>
<keyword evidence="4" id="KW-1185">Reference proteome</keyword>
<dbReference type="GO" id="GO:0003676">
    <property type="term" value="F:nucleic acid binding"/>
    <property type="evidence" value="ECO:0007669"/>
    <property type="project" value="InterPro"/>
</dbReference>
<dbReference type="RefSeq" id="XP_028886659.1">
    <property type="nucleotide sequence ID" value="XM_029022113.1"/>
</dbReference>
<dbReference type="SUPFAM" id="SSF54928">
    <property type="entry name" value="RNA-binding domain, RBD"/>
    <property type="match status" value="1"/>
</dbReference>
<dbReference type="GeneID" id="39981893"/>
<feature type="compositionally biased region" description="Low complexity" evidence="2">
    <location>
        <begin position="190"/>
        <end position="200"/>
    </location>
</feature>
<organism evidence="3 4">
    <name type="scientific">Trypanosoma theileri</name>
    <dbReference type="NCBI Taxonomy" id="67003"/>
    <lineage>
        <taxon>Eukaryota</taxon>
        <taxon>Discoba</taxon>
        <taxon>Euglenozoa</taxon>
        <taxon>Kinetoplastea</taxon>
        <taxon>Metakinetoplastina</taxon>
        <taxon>Trypanosomatida</taxon>
        <taxon>Trypanosomatidae</taxon>
        <taxon>Trypanosoma</taxon>
    </lineage>
</organism>
<evidence type="ECO:0000256" key="1">
    <source>
        <dbReference type="SAM" id="Coils"/>
    </source>
</evidence>
<dbReference type="EMBL" id="NBCO01000003">
    <property type="protein sequence ID" value="ORC92593.1"/>
    <property type="molecule type" value="Genomic_DNA"/>
</dbReference>
<dbReference type="CDD" id="cd00590">
    <property type="entry name" value="RRM_SF"/>
    <property type="match status" value="1"/>
</dbReference>
<name>A0A1X0P7J4_9TRYP</name>
<sequence length="357" mass="40729">MSVRDDARVIHVYVEDQSVVLADDVHDWLKIIDEVDEMKVQYDTAQQRLFYWVRFKHVFAAQQAVNYLDGERLKNTVVHITSNFYTKRSPVSINEVNDVKEALEKEQRIPEKLNLPMNHQMPSDLQMDAALVNTIPVLLSDSEKKNEYQELVQKLKKLQETYFHVQKTLEKTEEDIHKTDEEVKKLLLGNNNNNNNNNNNSDLTEKKTEDEGDDIVDEKGENGQSRRIHNTVYIPISLCDPASIITKLAKYVGPITDYIFLLSPEKNSFQAVVEFFHANDAILALQILTGGLDEASMIGKKRRRLDENVEEVFLSLSSFGWTNDTSVGPLHFLYDPSVVLLAAKGNAINATTMDSCL</sequence>
<dbReference type="Proteomes" id="UP000192257">
    <property type="component" value="Unassembled WGS sequence"/>
</dbReference>
<evidence type="ECO:0008006" key="5">
    <source>
        <dbReference type="Google" id="ProtNLM"/>
    </source>
</evidence>
<evidence type="ECO:0000313" key="4">
    <source>
        <dbReference type="Proteomes" id="UP000192257"/>
    </source>
</evidence>
<comment type="caution">
    <text evidence="3">The sequence shown here is derived from an EMBL/GenBank/DDBJ whole genome shotgun (WGS) entry which is preliminary data.</text>
</comment>
<reference evidence="3 4" key="1">
    <citation type="submission" date="2017-03" db="EMBL/GenBank/DDBJ databases">
        <title>An alternative strategy for trypanosome survival in the mammalian bloodstream revealed through genome and transcriptome analysis of the ubiquitous bovine parasite Trypanosoma (Megatrypanum) theileri.</title>
        <authorList>
            <person name="Kelly S."/>
            <person name="Ivens A."/>
            <person name="Mott A."/>
            <person name="O'Neill E."/>
            <person name="Emms D."/>
            <person name="Macleod O."/>
            <person name="Voorheis P."/>
            <person name="Matthews J."/>
            <person name="Matthews K."/>
            <person name="Carrington M."/>
        </authorList>
    </citation>
    <scope>NUCLEOTIDE SEQUENCE [LARGE SCALE GENOMIC DNA]</scope>
    <source>
        <strain evidence="3">Edinburgh</strain>
    </source>
</reference>
<protein>
    <recommendedName>
        <fullName evidence="5">RRM domain-containing protein</fullName>
    </recommendedName>
</protein>